<reference evidence="1" key="1">
    <citation type="submission" date="2020-07" db="EMBL/GenBank/DDBJ databases">
        <title>Huge and variable diversity of episymbiotic CPR bacteria and DPANN archaea in groundwater ecosystems.</title>
        <authorList>
            <person name="He C.Y."/>
            <person name="Keren R."/>
            <person name="Whittaker M."/>
            <person name="Farag I.F."/>
            <person name="Doudna J."/>
            <person name="Cate J.H.D."/>
            <person name="Banfield J.F."/>
        </authorList>
    </citation>
    <scope>NUCLEOTIDE SEQUENCE</scope>
    <source>
        <strain evidence="1">NC_groundwater_1818_Pr3_B-0.1um_66_35</strain>
    </source>
</reference>
<name>A0A933RVT7_RHOPL</name>
<protein>
    <submittedName>
        <fullName evidence="1">Flagellar biosynthesis protein FlgL</fullName>
    </submittedName>
</protein>
<gene>
    <name evidence="1" type="ORF">HZA66_06785</name>
</gene>
<evidence type="ECO:0000313" key="2">
    <source>
        <dbReference type="Proteomes" id="UP000782519"/>
    </source>
</evidence>
<dbReference type="EMBL" id="JACRJB010000018">
    <property type="protein sequence ID" value="MBI5129129.1"/>
    <property type="molecule type" value="Genomic_DNA"/>
</dbReference>
<keyword evidence="1" id="KW-0282">Flagellum</keyword>
<proteinExistence type="predicted"/>
<dbReference type="GO" id="GO:0009288">
    <property type="term" value="C:bacterial-type flagellum"/>
    <property type="evidence" value="ECO:0007669"/>
    <property type="project" value="InterPro"/>
</dbReference>
<keyword evidence="1" id="KW-0966">Cell projection</keyword>
<evidence type="ECO:0000313" key="1">
    <source>
        <dbReference type="EMBL" id="MBI5129129.1"/>
    </source>
</evidence>
<dbReference type="PANTHER" id="PTHR42792:SF1">
    <property type="entry name" value="FLAGELLAR HOOK-ASSOCIATED PROTEIN 3"/>
    <property type="match status" value="1"/>
</dbReference>
<keyword evidence="1" id="KW-0969">Cilium</keyword>
<dbReference type="InterPro" id="IPR001492">
    <property type="entry name" value="Flagellin"/>
</dbReference>
<dbReference type="Proteomes" id="UP000782519">
    <property type="component" value="Unassembled WGS sequence"/>
</dbReference>
<dbReference type="SUPFAM" id="SSF64518">
    <property type="entry name" value="Phase 1 flagellin"/>
    <property type="match status" value="1"/>
</dbReference>
<organism evidence="1 2">
    <name type="scientific">Rhodopseudomonas palustris</name>
    <dbReference type="NCBI Taxonomy" id="1076"/>
    <lineage>
        <taxon>Bacteria</taxon>
        <taxon>Pseudomonadati</taxon>
        <taxon>Pseudomonadota</taxon>
        <taxon>Alphaproteobacteria</taxon>
        <taxon>Hyphomicrobiales</taxon>
        <taxon>Nitrobacteraceae</taxon>
        <taxon>Rhodopseudomonas</taxon>
    </lineage>
</organism>
<dbReference type="AlphaFoldDB" id="A0A933RVT7"/>
<dbReference type="PANTHER" id="PTHR42792">
    <property type="entry name" value="FLAGELLIN"/>
    <property type="match status" value="1"/>
</dbReference>
<comment type="caution">
    <text evidence="1">The sequence shown here is derived from an EMBL/GenBank/DDBJ whole genome shotgun (WGS) entry which is preliminary data.</text>
</comment>
<accession>A0A933RVT7</accession>
<dbReference type="GO" id="GO:0005198">
    <property type="term" value="F:structural molecule activity"/>
    <property type="evidence" value="ECO:0007669"/>
    <property type="project" value="InterPro"/>
</dbReference>
<sequence>MAIDGVSGRTSYIGTGILNLRSQIENLTGQLANGRISTTYSGDGTGRSLAIGMRAQVANIASYSDTMTNINTRISVANLSLQRLNAIGSEVKGAAASAGSTLDNTGQTPGQKTASLDFFDSVDMLNAQSGDRYLFSGRTTDTAPVTAADQIMNGNGAAIAGLKQVISERHDADVGTTGMGRTIVSAGATATSVQIGEDFAANPYALPTPIGASPFGLKIASIATTIAGATVTQPTETPPTTPPAAPNPVAMGIDLNGNLPKEGDTVSFTFNLPDGTQETIKLSASTKTPLPANSFAIDPGDPLAVPPVAASPSITATNMQAALTDAVKKLSGSTLAAASAIKAGDDFFNNTQPLRVAGTAPFGAATAQVAGTKANTVFWYNGEPDSATDPARGTAVGRVDDSITVQYGIRADEQALRKQLQTVAVFAAVSTSATDPNGSNKMAALNQRVAANLAVVPGQQSIQNIQADLAGAQAAMKATSDRQTQTKALAQTMLDSIEGVNNDEVATKILALQTSLQASYQLTSQLYQMSLVKFL</sequence>